<evidence type="ECO:0000313" key="10">
    <source>
        <dbReference type="Proteomes" id="UP000070520"/>
    </source>
</evidence>
<keyword evidence="7" id="KW-0862">Zinc</keyword>
<dbReference type="InterPro" id="IPR038019">
    <property type="entry name" value="PRib_AMP_CycHydrolase_sf"/>
</dbReference>
<comment type="caution">
    <text evidence="9">The sequence shown here is derived from an EMBL/GenBank/DDBJ whole genome shotgun (WGS) entry which is preliminary data.</text>
</comment>
<dbReference type="AlphaFoldDB" id="A0A133UZ91"/>
<keyword evidence="3 7" id="KW-0963">Cytoplasm</keyword>
<evidence type="ECO:0000313" key="9">
    <source>
        <dbReference type="EMBL" id="KXA99505.1"/>
    </source>
</evidence>
<evidence type="ECO:0000256" key="4">
    <source>
        <dbReference type="ARBA" id="ARBA00022605"/>
    </source>
</evidence>
<protein>
    <recommendedName>
        <fullName evidence="7">Phosphoribosyl-AMP cyclohydrolase</fullName>
        <shortName evidence="7">PRA-CH</shortName>
        <ecNumber evidence="7">3.5.4.19</ecNumber>
    </recommendedName>
</protein>
<keyword evidence="7" id="KW-0460">Magnesium</keyword>
<evidence type="ECO:0000256" key="6">
    <source>
        <dbReference type="ARBA" id="ARBA00023102"/>
    </source>
</evidence>
<keyword evidence="6 7" id="KW-0368">Histidine biosynthesis</keyword>
<dbReference type="GO" id="GO:0000287">
    <property type="term" value="F:magnesium ion binding"/>
    <property type="evidence" value="ECO:0007669"/>
    <property type="project" value="UniProtKB-UniRule"/>
</dbReference>
<keyword evidence="7" id="KW-0479">Metal-binding</keyword>
<comment type="similarity">
    <text evidence="7">Belongs to the PRA-CH family.</text>
</comment>
<comment type="cofactor">
    <cofactor evidence="7">
        <name>Mg(2+)</name>
        <dbReference type="ChEBI" id="CHEBI:18420"/>
    </cofactor>
    <text evidence="7">Binds 1 Mg(2+) ion per subunit.</text>
</comment>
<sequence length="132" mass="15422">MKLEKDQAQKIVDKLNFKDGLVSAMTRDYEDKEVLMTAFMNKEAVLKTLTTGLAHYWSRSRNNLWLKGEKSGHKQEIQEIRVDCDEDALLLDVKQEGGACHKGYRSCFYRKIEDGKLTKILEREFEPEDIYD</sequence>
<feature type="binding site" evidence="7">
    <location>
        <position position="83"/>
    </location>
    <ligand>
        <name>Mg(2+)</name>
        <dbReference type="ChEBI" id="CHEBI:18420"/>
    </ligand>
</feature>
<dbReference type="UniPathway" id="UPA00031">
    <property type="reaction ID" value="UER00008"/>
</dbReference>
<dbReference type="GO" id="GO:0008270">
    <property type="term" value="F:zinc ion binding"/>
    <property type="evidence" value="ECO:0007669"/>
    <property type="project" value="UniProtKB-UniRule"/>
</dbReference>
<comment type="cofactor">
    <cofactor evidence="7">
        <name>Zn(2+)</name>
        <dbReference type="ChEBI" id="CHEBI:29105"/>
    </cofactor>
    <text evidence="7">Binds 1 zinc ion per subunit.</text>
</comment>
<dbReference type="PANTHER" id="PTHR42945">
    <property type="entry name" value="HISTIDINE BIOSYNTHESIS BIFUNCTIONAL PROTEIN"/>
    <property type="match status" value="1"/>
</dbReference>
<evidence type="ECO:0000256" key="1">
    <source>
        <dbReference type="ARBA" id="ARBA00000024"/>
    </source>
</evidence>
<comment type="subcellular location">
    <subcellularLocation>
        <location evidence="7">Cytoplasm</location>
    </subcellularLocation>
</comment>
<comment type="subunit">
    <text evidence="7">Homodimer.</text>
</comment>
<proteinExistence type="inferred from homology"/>
<comment type="pathway">
    <text evidence="2 7">Amino-acid biosynthesis; L-histidine biosynthesis; L-histidine from 5-phospho-alpha-D-ribose 1-diphosphate: step 3/9.</text>
</comment>
<dbReference type="GO" id="GO:0000105">
    <property type="term" value="P:L-histidine biosynthetic process"/>
    <property type="evidence" value="ECO:0007669"/>
    <property type="project" value="UniProtKB-UniRule"/>
</dbReference>
<dbReference type="SUPFAM" id="SSF141734">
    <property type="entry name" value="HisI-like"/>
    <property type="match status" value="1"/>
</dbReference>
<dbReference type="Gene3D" id="3.10.20.810">
    <property type="entry name" value="Phosphoribosyl-AMP cyclohydrolase"/>
    <property type="match status" value="1"/>
</dbReference>
<feature type="binding site" evidence="7">
    <location>
        <position position="85"/>
    </location>
    <ligand>
        <name>Mg(2+)</name>
        <dbReference type="ChEBI" id="CHEBI:18420"/>
    </ligand>
</feature>
<evidence type="ECO:0000256" key="2">
    <source>
        <dbReference type="ARBA" id="ARBA00005169"/>
    </source>
</evidence>
<dbReference type="PANTHER" id="PTHR42945:SF1">
    <property type="entry name" value="HISTIDINE BIOSYNTHESIS BIFUNCTIONAL PROTEIN HIS7"/>
    <property type="match status" value="1"/>
</dbReference>
<accession>A0A133UZ91</accession>
<dbReference type="Proteomes" id="UP000070520">
    <property type="component" value="Unassembled WGS sequence"/>
</dbReference>
<evidence type="ECO:0000256" key="3">
    <source>
        <dbReference type="ARBA" id="ARBA00022490"/>
    </source>
</evidence>
<dbReference type="PATRIC" id="fig|1698272.3.peg.526"/>
<name>A0A133UZ91_9EURY</name>
<feature type="binding site" evidence="7">
    <location>
        <position position="87"/>
    </location>
    <ligand>
        <name>Mg(2+)</name>
        <dbReference type="ChEBI" id="CHEBI:18420"/>
    </ligand>
</feature>
<dbReference type="InterPro" id="IPR026660">
    <property type="entry name" value="PRA-CH"/>
</dbReference>
<dbReference type="Pfam" id="PF01502">
    <property type="entry name" value="PRA-CH"/>
    <property type="match status" value="1"/>
</dbReference>
<dbReference type="InterPro" id="IPR002496">
    <property type="entry name" value="PRib_AMP_CycHydrolase_dom"/>
</dbReference>
<keyword evidence="5 7" id="KW-0378">Hydrolase</keyword>
<keyword evidence="4 7" id="KW-0028">Amino-acid biosynthesis</keyword>
<dbReference type="Gene3D" id="4.10.80.70">
    <property type="match status" value="1"/>
</dbReference>
<feature type="binding site" evidence="7">
    <location>
        <position position="107"/>
    </location>
    <ligand>
        <name>Zn(2+)</name>
        <dbReference type="ChEBI" id="CHEBI:29105"/>
        <note>ligand shared between dimeric partners</note>
    </ligand>
</feature>
<dbReference type="FunFam" id="3.10.20.810:FF:000001">
    <property type="entry name" value="Histidine biosynthesis bifunctional protein HisIE"/>
    <property type="match status" value="1"/>
</dbReference>
<feature type="binding site" evidence="7">
    <location>
        <position position="84"/>
    </location>
    <ligand>
        <name>Zn(2+)</name>
        <dbReference type="ChEBI" id="CHEBI:29105"/>
        <note>ligand shared between dimeric partners</note>
    </ligand>
</feature>
<gene>
    <name evidence="7" type="primary">hisI</name>
    <name evidence="9" type="ORF">AKJ42_03090</name>
</gene>
<dbReference type="EMBL" id="LHXW01000040">
    <property type="protein sequence ID" value="KXA99505.1"/>
    <property type="molecule type" value="Genomic_DNA"/>
</dbReference>
<evidence type="ECO:0000256" key="7">
    <source>
        <dbReference type="HAMAP-Rule" id="MF_01021"/>
    </source>
</evidence>
<reference evidence="9 10" key="1">
    <citation type="journal article" date="2016" name="Sci. Rep.">
        <title>Metabolic traits of an uncultured archaeal lineage -MSBL1- from brine pools of the Red Sea.</title>
        <authorList>
            <person name="Mwirichia R."/>
            <person name="Alam I."/>
            <person name="Rashid M."/>
            <person name="Vinu M."/>
            <person name="Ba-Alawi W."/>
            <person name="Anthony Kamau A."/>
            <person name="Kamanda Ngugi D."/>
            <person name="Goker M."/>
            <person name="Klenk H.P."/>
            <person name="Bajic V."/>
            <person name="Stingl U."/>
        </authorList>
    </citation>
    <scope>NUCLEOTIDE SEQUENCE [LARGE SCALE GENOMIC DNA]</scope>
    <source>
        <strain evidence="9">SCGC-AAA261C02</strain>
    </source>
</reference>
<feature type="domain" description="Phosphoribosyl-AMP cyclohydrolase" evidence="8">
    <location>
        <begin position="36"/>
        <end position="109"/>
    </location>
</feature>
<keyword evidence="10" id="KW-1185">Reference proteome</keyword>
<dbReference type="GO" id="GO:0005737">
    <property type="term" value="C:cytoplasm"/>
    <property type="evidence" value="ECO:0007669"/>
    <property type="project" value="UniProtKB-SubCell"/>
</dbReference>
<feature type="binding site" evidence="7">
    <location>
        <position position="100"/>
    </location>
    <ligand>
        <name>Zn(2+)</name>
        <dbReference type="ChEBI" id="CHEBI:29105"/>
        <note>ligand shared between dimeric partners</note>
    </ligand>
</feature>
<evidence type="ECO:0000256" key="5">
    <source>
        <dbReference type="ARBA" id="ARBA00022801"/>
    </source>
</evidence>
<dbReference type="GO" id="GO:0004636">
    <property type="term" value="F:phosphoribosyl-ATP diphosphatase activity"/>
    <property type="evidence" value="ECO:0007669"/>
    <property type="project" value="UniProtKB-ARBA"/>
</dbReference>
<dbReference type="EC" id="3.5.4.19" evidence="7"/>
<comment type="function">
    <text evidence="7">Catalyzes the hydrolysis of the adenine ring of phosphoribosyl-AMP.</text>
</comment>
<dbReference type="GO" id="GO:0004635">
    <property type="term" value="F:phosphoribosyl-AMP cyclohydrolase activity"/>
    <property type="evidence" value="ECO:0007669"/>
    <property type="project" value="UniProtKB-UniRule"/>
</dbReference>
<dbReference type="NCBIfam" id="NF000768">
    <property type="entry name" value="PRK00051.1"/>
    <property type="match status" value="1"/>
</dbReference>
<dbReference type="HAMAP" id="MF_01021">
    <property type="entry name" value="HisI"/>
    <property type="match status" value="1"/>
</dbReference>
<evidence type="ECO:0000259" key="8">
    <source>
        <dbReference type="Pfam" id="PF01502"/>
    </source>
</evidence>
<comment type="catalytic activity">
    <reaction evidence="1 7">
        <text>1-(5-phospho-beta-D-ribosyl)-5'-AMP + H2O = 1-(5-phospho-beta-D-ribosyl)-5-[(5-phospho-beta-D-ribosylamino)methylideneamino]imidazole-4-carboxamide</text>
        <dbReference type="Rhea" id="RHEA:20049"/>
        <dbReference type="ChEBI" id="CHEBI:15377"/>
        <dbReference type="ChEBI" id="CHEBI:58435"/>
        <dbReference type="ChEBI" id="CHEBI:59457"/>
        <dbReference type="EC" id="3.5.4.19"/>
    </reaction>
</comment>
<organism evidence="9 10">
    <name type="scientific">candidate division MSBL1 archaeon SCGC-AAA261C02</name>
    <dbReference type="NCBI Taxonomy" id="1698272"/>
    <lineage>
        <taxon>Archaea</taxon>
        <taxon>Methanobacteriati</taxon>
        <taxon>Methanobacteriota</taxon>
        <taxon>candidate division MSBL1</taxon>
    </lineage>
</organism>